<reference evidence="10" key="1">
    <citation type="submission" date="2024-03" db="EMBL/GenBank/DDBJ databases">
        <title>WGS assembly of Saponaria officinalis var. Norfolk2.</title>
        <authorList>
            <person name="Jenkins J."/>
            <person name="Shu S."/>
            <person name="Grimwood J."/>
            <person name="Barry K."/>
            <person name="Goodstein D."/>
            <person name="Schmutz J."/>
            <person name="Leebens-Mack J."/>
            <person name="Osbourn A."/>
        </authorList>
    </citation>
    <scope>NUCLEOTIDE SEQUENCE [LARGE SCALE GENOMIC DNA]</scope>
    <source>
        <strain evidence="10">JIC</strain>
    </source>
</reference>
<dbReference type="PANTHER" id="PTHR31321:SF134">
    <property type="entry name" value="PECTINESTERASE"/>
    <property type="match status" value="1"/>
</dbReference>
<dbReference type="Proteomes" id="UP001443914">
    <property type="component" value="Unassembled WGS sequence"/>
</dbReference>
<dbReference type="GO" id="GO:0030599">
    <property type="term" value="F:pectinesterase activity"/>
    <property type="evidence" value="ECO:0007669"/>
    <property type="project" value="UniProtKB-EC"/>
</dbReference>
<evidence type="ECO:0000256" key="6">
    <source>
        <dbReference type="ARBA" id="ARBA00023180"/>
    </source>
</evidence>
<dbReference type="AlphaFoldDB" id="A0AAW1HBH5"/>
<dbReference type="InterPro" id="IPR000070">
    <property type="entry name" value="Pectinesterase_cat"/>
</dbReference>
<dbReference type="Pfam" id="PF01095">
    <property type="entry name" value="Pectinesterase"/>
    <property type="match status" value="1"/>
</dbReference>
<dbReference type="InterPro" id="IPR012334">
    <property type="entry name" value="Pectin_lyas_fold"/>
</dbReference>
<dbReference type="EMBL" id="JBDFQZ010000012">
    <property type="protein sequence ID" value="KAK9673380.1"/>
    <property type="molecule type" value="Genomic_DNA"/>
</dbReference>
<protein>
    <recommendedName>
        <fullName evidence="3">pectinesterase</fullName>
        <ecNumber evidence="3">3.1.1.11</ecNumber>
    </recommendedName>
</protein>
<evidence type="ECO:0000256" key="1">
    <source>
        <dbReference type="ARBA" id="ARBA00005184"/>
    </source>
</evidence>
<dbReference type="InterPro" id="IPR011050">
    <property type="entry name" value="Pectin_lyase_fold/virulence"/>
</dbReference>
<dbReference type="SUPFAM" id="SSF51126">
    <property type="entry name" value="Pectin lyase-like"/>
    <property type="match status" value="1"/>
</dbReference>
<comment type="similarity">
    <text evidence="2">Belongs to the pectinesterase family.</text>
</comment>
<dbReference type="FunFam" id="2.160.20.10:FF:000013">
    <property type="entry name" value="Pectinesterase"/>
    <property type="match status" value="1"/>
</dbReference>
<evidence type="ECO:0000256" key="2">
    <source>
        <dbReference type="ARBA" id="ARBA00008891"/>
    </source>
</evidence>
<comment type="caution">
    <text evidence="10">The sequence shown here is derived from an EMBL/GenBank/DDBJ whole genome shotgun (WGS) entry which is preliminary data.</text>
</comment>
<evidence type="ECO:0000259" key="9">
    <source>
        <dbReference type="Pfam" id="PF01095"/>
    </source>
</evidence>
<proteinExistence type="inferred from homology"/>
<comment type="function">
    <text evidence="8">Acts in the modification of cell walls via demethylesterification of cell wall pectin.</text>
</comment>
<dbReference type="GO" id="GO:0042545">
    <property type="term" value="P:cell wall modification"/>
    <property type="evidence" value="ECO:0007669"/>
    <property type="project" value="InterPro"/>
</dbReference>
<dbReference type="GO" id="GO:0045490">
    <property type="term" value="P:pectin catabolic process"/>
    <property type="evidence" value="ECO:0007669"/>
    <property type="project" value="TreeGrafter"/>
</dbReference>
<evidence type="ECO:0000256" key="3">
    <source>
        <dbReference type="ARBA" id="ARBA00013229"/>
    </source>
</evidence>
<keyword evidence="5" id="KW-0063">Aspartyl esterase</keyword>
<evidence type="ECO:0000256" key="4">
    <source>
        <dbReference type="ARBA" id="ARBA00022801"/>
    </source>
</evidence>
<comment type="pathway">
    <text evidence="1">Glycan metabolism; pectin degradation; 2-dehydro-3-deoxy-D-gluconate from pectin: step 1/5.</text>
</comment>
<evidence type="ECO:0000256" key="8">
    <source>
        <dbReference type="ARBA" id="ARBA00057335"/>
    </source>
</evidence>
<dbReference type="EC" id="3.1.1.11" evidence="3"/>
<evidence type="ECO:0000313" key="10">
    <source>
        <dbReference type="EMBL" id="KAK9673380.1"/>
    </source>
</evidence>
<keyword evidence="11" id="KW-1185">Reference proteome</keyword>
<accession>A0AAW1HBH5</accession>
<dbReference type="PANTHER" id="PTHR31321">
    <property type="entry name" value="ACYL-COA THIOESTER HYDROLASE YBHC-RELATED"/>
    <property type="match status" value="1"/>
</dbReference>
<dbReference type="Gene3D" id="2.160.20.10">
    <property type="entry name" value="Single-stranded right-handed beta-helix, Pectin lyase-like"/>
    <property type="match status" value="1"/>
</dbReference>
<feature type="domain" description="Pectinesterase catalytic" evidence="9">
    <location>
        <begin position="47"/>
        <end position="331"/>
    </location>
</feature>
<name>A0AAW1HBH5_SAPOF</name>
<evidence type="ECO:0000313" key="11">
    <source>
        <dbReference type="Proteomes" id="UP001443914"/>
    </source>
</evidence>
<comment type="catalytic activity">
    <reaction evidence="7">
        <text>[(1-&gt;4)-alpha-D-galacturonosyl methyl ester](n) + n H2O = [(1-&gt;4)-alpha-D-galacturonosyl](n) + n methanol + n H(+)</text>
        <dbReference type="Rhea" id="RHEA:22380"/>
        <dbReference type="Rhea" id="RHEA-COMP:14570"/>
        <dbReference type="Rhea" id="RHEA-COMP:14573"/>
        <dbReference type="ChEBI" id="CHEBI:15377"/>
        <dbReference type="ChEBI" id="CHEBI:15378"/>
        <dbReference type="ChEBI" id="CHEBI:17790"/>
        <dbReference type="ChEBI" id="CHEBI:140522"/>
        <dbReference type="ChEBI" id="CHEBI:140523"/>
        <dbReference type="EC" id="3.1.1.11"/>
    </reaction>
</comment>
<evidence type="ECO:0000256" key="7">
    <source>
        <dbReference type="ARBA" id="ARBA00047928"/>
    </source>
</evidence>
<keyword evidence="4" id="KW-0378">Hydrolase</keyword>
<organism evidence="10 11">
    <name type="scientific">Saponaria officinalis</name>
    <name type="common">Common soapwort</name>
    <name type="synonym">Lychnis saponaria</name>
    <dbReference type="NCBI Taxonomy" id="3572"/>
    <lineage>
        <taxon>Eukaryota</taxon>
        <taxon>Viridiplantae</taxon>
        <taxon>Streptophyta</taxon>
        <taxon>Embryophyta</taxon>
        <taxon>Tracheophyta</taxon>
        <taxon>Spermatophyta</taxon>
        <taxon>Magnoliopsida</taxon>
        <taxon>eudicotyledons</taxon>
        <taxon>Gunneridae</taxon>
        <taxon>Pentapetalae</taxon>
        <taxon>Caryophyllales</taxon>
        <taxon>Caryophyllaceae</taxon>
        <taxon>Caryophylleae</taxon>
        <taxon>Saponaria</taxon>
    </lineage>
</organism>
<keyword evidence="6" id="KW-0325">Glycoprotein</keyword>
<sequence>MQKFQQFYPGYLTFQLLCIFSTAYLSTQTPLSCQTITKNGSNFVETIIVSQSGKGNFVNLQDAIDFIPSGNNKWIRIYVNPGTYWEQVHIPYDKQCIVLEGESPTNTKIVYDGHTSTDTSSTFISSADNFVAKNICFMNAYNNPGKGKVPKGEVKQAVAASVYGDKSAFYNCWFVGYQDTLWAALGRHFFKSCYIEGAVDFIWGSGQSFFEDCNITICGDGFITAQARSSMDDLSGFVFKRGTISGTGHTYLGRPLDAYSRVIFQYTELSNVIDPLGWDARDVVGHENNLTYAEVKCTGEGSNMSRRVSWEKTIDKQYEILKYTRHLFIDKDNWINQQP</sequence>
<gene>
    <name evidence="10" type="ORF">RND81_12G164100</name>
</gene>
<evidence type="ECO:0000256" key="5">
    <source>
        <dbReference type="ARBA" id="ARBA00023085"/>
    </source>
</evidence>